<sequence length="77" mass="8618">MSTSYAPWTNKIKMLKIEWFHFQPGLDAASVLPRPFDSASWTQVHASFGSDGYTCIVLSGGNMYVYLYSLMKGDSNT</sequence>
<dbReference type="Gramene" id="ONH98109">
    <property type="protein sequence ID" value="ONH98109"/>
    <property type="gene ID" value="PRUPE_7G229600"/>
</dbReference>
<dbReference type="EMBL" id="CM007657">
    <property type="protein sequence ID" value="ONH98109.1"/>
    <property type="molecule type" value="Genomic_DNA"/>
</dbReference>
<evidence type="ECO:0000313" key="1">
    <source>
        <dbReference type="EMBL" id="ONH98109.1"/>
    </source>
</evidence>
<accession>M5WB53</accession>
<gene>
    <name evidence="1" type="ORF">PRUPE_7G229600</name>
</gene>
<name>M5WB53_PRUPE</name>
<dbReference type="AlphaFoldDB" id="M5WB53"/>
<proteinExistence type="predicted"/>
<dbReference type="Proteomes" id="UP000006882">
    <property type="component" value="Chromosome G7"/>
</dbReference>
<evidence type="ECO:0000313" key="2">
    <source>
        <dbReference type="Proteomes" id="UP000006882"/>
    </source>
</evidence>
<keyword evidence="2" id="KW-1185">Reference proteome</keyword>
<protein>
    <submittedName>
        <fullName evidence="1">Uncharacterized protein</fullName>
    </submittedName>
</protein>
<reference evidence="1 2" key="1">
    <citation type="journal article" date="2013" name="Nat. Genet.">
        <title>The high-quality draft genome of peach (Prunus persica) identifies unique patterns of genetic diversity, domestication and genome evolution.</title>
        <authorList>
            <consortium name="International Peach Genome Initiative"/>
            <person name="Verde I."/>
            <person name="Abbott A.G."/>
            <person name="Scalabrin S."/>
            <person name="Jung S."/>
            <person name="Shu S."/>
            <person name="Marroni F."/>
            <person name="Zhebentyayeva T."/>
            <person name="Dettori M.T."/>
            <person name="Grimwood J."/>
            <person name="Cattonaro F."/>
            <person name="Zuccolo A."/>
            <person name="Rossini L."/>
            <person name="Jenkins J."/>
            <person name="Vendramin E."/>
            <person name="Meisel L.A."/>
            <person name="Decroocq V."/>
            <person name="Sosinski B."/>
            <person name="Prochnik S."/>
            <person name="Mitros T."/>
            <person name="Policriti A."/>
            <person name="Cipriani G."/>
            <person name="Dondini L."/>
            <person name="Ficklin S."/>
            <person name="Goodstein D.M."/>
            <person name="Xuan P."/>
            <person name="Del Fabbro C."/>
            <person name="Aramini V."/>
            <person name="Copetti D."/>
            <person name="Gonzalez S."/>
            <person name="Horner D.S."/>
            <person name="Falchi R."/>
            <person name="Lucas S."/>
            <person name="Mica E."/>
            <person name="Maldonado J."/>
            <person name="Lazzari B."/>
            <person name="Bielenberg D."/>
            <person name="Pirona R."/>
            <person name="Miculan M."/>
            <person name="Barakat A."/>
            <person name="Testolin R."/>
            <person name="Stella A."/>
            <person name="Tartarini S."/>
            <person name="Tonutti P."/>
            <person name="Arus P."/>
            <person name="Orellana A."/>
            <person name="Wells C."/>
            <person name="Main D."/>
            <person name="Vizzotto G."/>
            <person name="Silva H."/>
            <person name="Salamini F."/>
            <person name="Schmutz J."/>
            <person name="Morgante M."/>
            <person name="Rokhsar D.S."/>
        </authorList>
    </citation>
    <scope>NUCLEOTIDE SEQUENCE [LARGE SCALE GENOMIC DNA]</scope>
    <source>
        <strain evidence="2">cv. Nemared</strain>
    </source>
</reference>
<organism evidence="1 2">
    <name type="scientific">Prunus persica</name>
    <name type="common">Peach</name>
    <name type="synonym">Amygdalus persica</name>
    <dbReference type="NCBI Taxonomy" id="3760"/>
    <lineage>
        <taxon>Eukaryota</taxon>
        <taxon>Viridiplantae</taxon>
        <taxon>Streptophyta</taxon>
        <taxon>Embryophyta</taxon>
        <taxon>Tracheophyta</taxon>
        <taxon>Spermatophyta</taxon>
        <taxon>Magnoliopsida</taxon>
        <taxon>eudicotyledons</taxon>
        <taxon>Gunneridae</taxon>
        <taxon>Pentapetalae</taxon>
        <taxon>rosids</taxon>
        <taxon>fabids</taxon>
        <taxon>Rosales</taxon>
        <taxon>Rosaceae</taxon>
        <taxon>Amygdaloideae</taxon>
        <taxon>Amygdaleae</taxon>
        <taxon>Prunus</taxon>
    </lineage>
</organism>
<dbReference type="HOGENOM" id="CLU_2642710_0_0_1"/>